<evidence type="ECO:0000313" key="1">
    <source>
        <dbReference type="EMBL" id="VVB01661.1"/>
    </source>
</evidence>
<evidence type="ECO:0008006" key="3">
    <source>
        <dbReference type="Google" id="ProtNLM"/>
    </source>
</evidence>
<dbReference type="SUPFAM" id="SSF53098">
    <property type="entry name" value="Ribonuclease H-like"/>
    <property type="match status" value="1"/>
</dbReference>
<name>A0A565BJA1_9BRAS</name>
<sequence length="245" mass="28688">MFGSDEWHGCNHSKCVKGRNAYDIVMSYAFWTSVMVVLKVFNPLVKVLRLADGEKIPSLGFMYGEILEAKKSIKEAFDNLERSYQPVFQIIDEKMKGRLDSPLHIAAYFLNPFYYYKDSRIYDVEVMQAFIACVETFYHGDFKKQSLVVNDEVHHYRNKSDTFGIALALKGCEKKDETFDPDTVEEWLMDRLEKPDEAVNFVLTTQAPRVRDLYDDDFESEEEDTVDMEFEPDVFQEDYVYRDIA</sequence>
<protein>
    <recommendedName>
        <fullName evidence="3">HAT C-terminal dimerisation domain-containing protein</fullName>
    </recommendedName>
</protein>
<dbReference type="OrthoDB" id="1104252at2759"/>
<dbReference type="InterPro" id="IPR012337">
    <property type="entry name" value="RNaseH-like_sf"/>
</dbReference>
<reference evidence="1" key="1">
    <citation type="submission" date="2019-07" db="EMBL/GenBank/DDBJ databases">
        <authorList>
            <person name="Dittberner H."/>
        </authorList>
    </citation>
    <scope>NUCLEOTIDE SEQUENCE [LARGE SCALE GENOMIC DNA]</scope>
</reference>
<comment type="caution">
    <text evidence="1">The sequence shown here is derived from an EMBL/GenBank/DDBJ whole genome shotgun (WGS) entry which is preliminary data.</text>
</comment>
<gene>
    <name evidence="1" type="ORF">ANE_LOCUS12105</name>
</gene>
<dbReference type="EMBL" id="CABITT030000004">
    <property type="protein sequence ID" value="VVB01661.1"/>
    <property type="molecule type" value="Genomic_DNA"/>
</dbReference>
<dbReference type="Proteomes" id="UP000489600">
    <property type="component" value="Unassembled WGS sequence"/>
</dbReference>
<accession>A0A565BJA1</accession>
<keyword evidence="2" id="KW-1185">Reference proteome</keyword>
<proteinExistence type="predicted"/>
<organism evidence="1 2">
    <name type="scientific">Arabis nemorensis</name>
    <dbReference type="NCBI Taxonomy" id="586526"/>
    <lineage>
        <taxon>Eukaryota</taxon>
        <taxon>Viridiplantae</taxon>
        <taxon>Streptophyta</taxon>
        <taxon>Embryophyta</taxon>
        <taxon>Tracheophyta</taxon>
        <taxon>Spermatophyta</taxon>
        <taxon>Magnoliopsida</taxon>
        <taxon>eudicotyledons</taxon>
        <taxon>Gunneridae</taxon>
        <taxon>Pentapetalae</taxon>
        <taxon>rosids</taxon>
        <taxon>malvids</taxon>
        <taxon>Brassicales</taxon>
        <taxon>Brassicaceae</taxon>
        <taxon>Arabideae</taxon>
        <taxon>Arabis</taxon>
    </lineage>
</organism>
<dbReference type="AlphaFoldDB" id="A0A565BJA1"/>
<evidence type="ECO:0000313" key="2">
    <source>
        <dbReference type="Proteomes" id="UP000489600"/>
    </source>
</evidence>